<organism evidence="1 2">
    <name type="scientific">Liparis tanakae</name>
    <name type="common">Tanaka's snailfish</name>
    <dbReference type="NCBI Taxonomy" id="230148"/>
    <lineage>
        <taxon>Eukaryota</taxon>
        <taxon>Metazoa</taxon>
        <taxon>Chordata</taxon>
        <taxon>Craniata</taxon>
        <taxon>Vertebrata</taxon>
        <taxon>Euteleostomi</taxon>
        <taxon>Actinopterygii</taxon>
        <taxon>Neopterygii</taxon>
        <taxon>Teleostei</taxon>
        <taxon>Neoteleostei</taxon>
        <taxon>Acanthomorphata</taxon>
        <taxon>Eupercaria</taxon>
        <taxon>Perciformes</taxon>
        <taxon>Cottioidei</taxon>
        <taxon>Cottales</taxon>
        <taxon>Liparidae</taxon>
        <taxon>Liparis</taxon>
    </lineage>
</organism>
<name>A0A4Z2GFL6_9TELE</name>
<proteinExistence type="predicted"/>
<evidence type="ECO:0000313" key="2">
    <source>
        <dbReference type="Proteomes" id="UP000314294"/>
    </source>
</evidence>
<dbReference type="EMBL" id="SRLO01000579">
    <property type="protein sequence ID" value="TNN51514.1"/>
    <property type="molecule type" value="Genomic_DNA"/>
</dbReference>
<dbReference type="AlphaFoldDB" id="A0A4Z2GFL6"/>
<accession>A0A4Z2GFL6</accession>
<comment type="caution">
    <text evidence="1">The sequence shown here is derived from an EMBL/GenBank/DDBJ whole genome shotgun (WGS) entry which is preliminary data.</text>
</comment>
<keyword evidence="2" id="KW-1185">Reference proteome</keyword>
<gene>
    <name evidence="1" type="ORF">EYF80_038255</name>
</gene>
<dbReference type="Proteomes" id="UP000314294">
    <property type="component" value="Unassembled WGS sequence"/>
</dbReference>
<evidence type="ECO:0000313" key="1">
    <source>
        <dbReference type="EMBL" id="TNN51514.1"/>
    </source>
</evidence>
<reference evidence="1 2" key="1">
    <citation type="submission" date="2019-03" db="EMBL/GenBank/DDBJ databases">
        <title>First draft genome of Liparis tanakae, snailfish: a comprehensive survey of snailfish specific genes.</title>
        <authorList>
            <person name="Kim W."/>
            <person name="Song I."/>
            <person name="Jeong J.-H."/>
            <person name="Kim D."/>
            <person name="Kim S."/>
            <person name="Ryu S."/>
            <person name="Song J.Y."/>
            <person name="Lee S.K."/>
        </authorList>
    </citation>
    <scope>NUCLEOTIDE SEQUENCE [LARGE SCALE GENOMIC DNA]</scope>
    <source>
        <tissue evidence="1">Muscle</tissue>
    </source>
</reference>
<protein>
    <submittedName>
        <fullName evidence="1">Uncharacterized protein</fullName>
    </submittedName>
</protein>
<sequence>MEDLYFSPDYCVKNERRDRRCKKSRHLTRCCVCSCRNNLQRWRDAALFIAKPLLSNTALTFAPLGSAAAVRTADASRRARWRDAALFIAKPLLSNTALTFAPISSAAAVRTADASRRAREGPAAVTPAGALGHIRMVPIPVALIFTAHPQPSVSQVAQAGPHKLYLSSLADHQGFTQSREGPAVVTPAGALGRIHMVPSFTAHPQPSVSQVAQAGPHEVCLGSLADRQGFTQSVCGWQGIVSIVVFVKASSLSSLSAQRRGGERVWWIRVDSVSVRGQSRRRRRGPCGSVGSRRREVRGVVTIHISVSATGVWVAECPLVVGAGLVPFSAGDSPLADGLSRGSWGRGATDTSVLAWFSSSTWKDSA</sequence>